<dbReference type="InterPro" id="IPR029044">
    <property type="entry name" value="Nucleotide-diphossugar_trans"/>
</dbReference>
<sequence length="312" mass="35430">MARKILKRTVDAINASSFVGKAKSIRDKLSYQFYQAKGASRGREFSRRLQESGLSRFCFTIAFNTPWVIDALTRAWQIHSPGLSLVVIDNSSDEAARKSIERICSARGVPYLGLPNRRERHWSRSHGTALTWVFDNIVRHLRPELFGYIDHDCFPVAPFDIPARMEGKVVYGLKLPANENFRYKPSKDDPKWHLWGGFCFFRFAAVEGLDLDFGPRMELGLDTGGGNWLPLYSHLTEADISAAVEEPAAVVLAGERSEHHQMFDAAFFHVGGSSYADQKTRHHRTPQHRELLRDYVWETYLGGAQNRIASDS</sequence>
<proteinExistence type="predicted"/>
<evidence type="ECO:0000313" key="2">
    <source>
        <dbReference type="Proteomes" id="UP000272706"/>
    </source>
</evidence>
<comment type="caution">
    <text evidence="1">The sequence shown here is derived from an EMBL/GenBank/DDBJ whole genome shotgun (WGS) entry which is preliminary data.</text>
</comment>
<keyword evidence="2" id="KW-1185">Reference proteome</keyword>
<dbReference type="OrthoDB" id="8050875at2"/>
<organism evidence="1 2">
    <name type="scientific">Mesorhizobium waimense</name>
    <dbReference type="NCBI Taxonomy" id="1300307"/>
    <lineage>
        <taxon>Bacteria</taxon>
        <taxon>Pseudomonadati</taxon>
        <taxon>Pseudomonadota</taxon>
        <taxon>Alphaproteobacteria</taxon>
        <taxon>Hyphomicrobiales</taxon>
        <taxon>Phyllobacteriaceae</taxon>
        <taxon>Mesorhizobium</taxon>
    </lineage>
</organism>
<dbReference type="EMBL" id="QZWZ01000012">
    <property type="protein sequence ID" value="RJT38461.1"/>
    <property type="molecule type" value="Genomic_DNA"/>
</dbReference>
<dbReference type="RefSeq" id="WP_120015197.1">
    <property type="nucleotide sequence ID" value="NZ_QZWZ01000012.1"/>
</dbReference>
<dbReference type="Proteomes" id="UP000272706">
    <property type="component" value="Unassembled WGS sequence"/>
</dbReference>
<reference evidence="1 2" key="1">
    <citation type="submission" date="2018-09" db="EMBL/GenBank/DDBJ databases">
        <title>Mesorhizobium carmichaelinearum sp. nov. isolated from Carmichaelinea spp. root nodules in New Zealand.</title>
        <authorList>
            <person name="De Meyer S.E."/>
        </authorList>
    </citation>
    <scope>NUCLEOTIDE SEQUENCE [LARGE SCALE GENOMIC DNA]</scope>
    <source>
        <strain evidence="1 2">ICMP19557</strain>
    </source>
</reference>
<dbReference type="SUPFAM" id="SSF53448">
    <property type="entry name" value="Nucleotide-diphospho-sugar transferases"/>
    <property type="match status" value="1"/>
</dbReference>
<name>A0A3A5KQX5_9HYPH</name>
<gene>
    <name evidence="1" type="ORF">D3227_16675</name>
</gene>
<protein>
    <submittedName>
        <fullName evidence="1">Uncharacterized protein</fullName>
    </submittedName>
</protein>
<dbReference type="AlphaFoldDB" id="A0A3A5KQX5"/>
<accession>A0A3A5KQX5</accession>
<evidence type="ECO:0000313" key="1">
    <source>
        <dbReference type="EMBL" id="RJT38461.1"/>
    </source>
</evidence>